<dbReference type="InterPro" id="IPR037528">
    <property type="entry name" value="ArgB"/>
</dbReference>
<evidence type="ECO:0000256" key="5">
    <source>
        <dbReference type="ARBA" id="ARBA00022741"/>
    </source>
</evidence>
<sequence length="285" mass="31119">MLKNFESIQVLNDLLPFIKDFYGSTIVIKYGGSAMKDISLKSKIIEDILFLYYMGIKVVIVHGGGPIINYWLKQMNIEPRFFNGIRVTDKITMELVEMVLVGKVNKDLVSLFNRSSNIAVGLSGKDANLITASSFFIDQPDNYTGKVEKVNLDIINILLSNGYIPVIASIASDLNGQSYNINADSVAGAIAECLNAQKLILLTDTPGIMLNIDKPASLIKHLNIEKLEDLKNQQIIAGGMIPKVDCCIQALKNNVVSAHIINGNIQHALLLEILTSSGIGSKLVA</sequence>
<comment type="function">
    <text evidence="8">Catalyzes the ATP-dependent phosphorylation of N-acetyl-L-glutamate.</text>
</comment>
<dbReference type="RefSeq" id="YP_009510717.1">
    <property type="nucleotide sequence ID" value="NC_039140.1"/>
</dbReference>
<evidence type="ECO:0000256" key="7">
    <source>
        <dbReference type="ARBA" id="ARBA00022840"/>
    </source>
</evidence>
<dbReference type="GO" id="GO:0009507">
    <property type="term" value="C:chloroplast"/>
    <property type="evidence" value="ECO:0007669"/>
    <property type="project" value="UniProtKB-SubCell"/>
</dbReference>
<dbReference type="PANTHER" id="PTHR23342">
    <property type="entry name" value="N-ACETYLGLUTAMATE SYNTHASE"/>
    <property type="match status" value="1"/>
</dbReference>
<comment type="catalytic activity">
    <reaction evidence="8">
        <text>N-acetyl-L-glutamate + ATP = N-acetyl-L-glutamyl 5-phosphate + ADP</text>
        <dbReference type="Rhea" id="RHEA:14629"/>
        <dbReference type="ChEBI" id="CHEBI:30616"/>
        <dbReference type="ChEBI" id="CHEBI:44337"/>
        <dbReference type="ChEBI" id="CHEBI:57936"/>
        <dbReference type="ChEBI" id="CHEBI:456216"/>
        <dbReference type="EC" id="2.7.2.8"/>
    </reaction>
</comment>
<keyword evidence="2 8" id="KW-0055">Arginine biosynthesis</keyword>
<feature type="binding site" evidence="8">
    <location>
        <position position="86"/>
    </location>
    <ligand>
        <name>substrate</name>
    </ligand>
</feature>
<dbReference type="GO" id="GO:0003991">
    <property type="term" value="F:acetylglutamate kinase activity"/>
    <property type="evidence" value="ECO:0007669"/>
    <property type="project" value="UniProtKB-UniRule"/>
</dbReference>
<comment type="similarity">
    <text evidence="8">Belongs to the acetylglutamate kinase family. ArgB subfamily.</text>
</comment>
<dbReference type="InterPro" id="IPR001048">
    <property type="entry name" value="Asp/Glu/Uridylate_kinase"/>
</dbReference>
<dbReference type="GO" id="GO:0042450">
    <property type="term" value="P:L-arginine biosynthetic process via ornithine"/>
    <property type="evidence" value="ECO:0007669"/>
    <property type="project" value="UniProtKB-UniRule"/>
</dbReference>
<dbReference type="HAMAP" id="MF_00082">
    <property type="entry name" value="ArgB"/>
    <property type="match status" value="1"/>
</dbReference>
<feature type="binding site" evidence="8">
    <location>
        <position position="180"/>
    </location>
    <ligand>
        <name>substrate</name>
    </ligand>
</feature>
<dbReference type="InterPro" id="IPR036393">
    <property type="entry name" value="AceGlu_kinase-like_sf"/>
</dbReference>
<evidence type="ECO:0000256" key="1">
    <source>
        <dbReference type="ARBA" id="ARBA00004828"/>
    </source>
</evidence>
<keyword evidence="11" id="KW-0934">Plastid</keyword>
<keyword evidence="11" id="KW-0150">Chloroplast</keyword>
<dbReference type="EC" id="2.7.2.8" evidence="8"/>
<organism evidence="11">
    <name type="scientific">Gracilaria ferox</name>
    <dbReference type="NCBI Taxonomy" id="1184158"/>
    <lineage>
        <taxon>Eukaryota</taxon>
        <taxon>Rhodophyta</taxon>
        <taxon>Florideophyceae</taxon>
        <taxon>Rhodymeniophycidae</taxon>
        <taxon>Gracilariales</taxon>
        <taxon>Gracilariaceae</taxon>
        <taxon>Gracilaria</taxon>
    </lineage>
</organism>
<evidence type="ECO:0000256" key="3">
    <source>
        <dbReference type="ARBA" id="ARBA00022605"/>
    </source>
</evidence>
<protein>
    <recommendedName>
        <fullName evidence="8">Acetylglutamate kinase</fullName>
        <ecNumber evidence="8">2.7.2.8</ecNumber>
    </recommendedName>
    <alternativeName>
        <fullName evidence="8">N-acetyl-L-glutamate 5-phosphotransferase</fullName>
    </alternativeName>
    <alternativeName>
        <fullName evidence="8">NAG kinase</fullName>
        <shortName evidence="8">NAGK</shortName>
    </alternativeName>
</protein>
<dbReference type="SUPFAM" id="SSF53633">
    <property type="entry name" value="Carbamate kinase-like"/>
    <property type="match status" value="1"/>
</dbReference>
<keyword evidence="9" id="KW-1133">Transmembrane helix</keyword>
<dbReference type="UniPathway" id="UPA00068">
    <property type="reaction ID" value="UER00107"/>
</dbReference>
<gene>
    <name evidence="8 11" type="primary">argB</name>
</gene>
<keyword evidence="9" id="KW-0812">Transmembrane</keyword>
<keyword evidence="9" id="KW-0472">Membrane</keyword>
<dbReference type="GeneID" id="37623151"/>
<feature type="site" description="Transition state stabilizer" evidence="8">
    <location>
        <position position="29"/>
    </location>
</feature>
<dbReference type="PANTHER" id="PTHR23342:SF0">
    <property type="entry name" value="N-ACETYLGLUTAMATE SYNTHASE, MITOCHONDRIAL"/>
    <property type="match status" value="1"/>
</dbReference>
<feature type="binding site" evidence="8">
    <location>
        <begin position="64"/>
        <end position="65"/>
    </location>
    <ligand>
        <name>substrate</name>
    </ligand>
</feature>
<keyword evidence="3 8" id="KW-0028">Amino-acid biosynthesis</keyword>
<evidence type="ECO:0000256" key="9">
    <source>
        <dbReference type="SAM" id="Phobius"/>
    </source>
</evidence>
<dbReference type="PRINTS" id="PR00474">
    <property type="entry name" value="GLU5KINASE"/>
</dbReference>
<dbReference type="PIRSF" id="PIRSF000728">
    <property type="entry name" value="NAGK"/>
    <property type="match status" value="1"/>
</dbReference>
<dbReference type="AlphaFoldDB" id="A0A345U7F4"/>
<comment type="pathway">
    <text evidence="1 8">Amino-acid biosynthesis; L-arginine biosynthesis; N(2)-acetyl-L-ornithine from L-glutamate: step 2/4.</text>
</comment>
<evidence type="ECO:0000256" key="4">
    <source>
        <dbReference type="ARBA" id="ARBA00022679"/>
    </source>
</evidence>
<dbReference type="FunFam" id="3.40.1160.10:FF:000004">
    <property type="entry name" value="Acetylglutamate kinase"/>
    <property type="match status" value="1"/>
</dbReference>
<dbReference type="GO" id="GO:0005524">
    <property type="term" value="F:ATP binding"/>
    <property type="evidence" value="ECO:0007669"/>
    <property type="project" value="UniProtKB-UniRule"/>
</dbReference>
<evidence type="ECO:0000256" key="8">
    <source>
        <dbReference type="HAMAP-Rule" id="MF_00082"/>
    </source>
</evidence>
<dbReference type="InterPro" id="IPR004662">
    <property type="entry name" value="AcgluKinase_fam"/>
</dbReference>
<proteinExistence type="inferred from homology"/>
<accession>A0A345U7F4</accession>
<feature type="domain" description="Aspartate/glutamate/uridylate kinase" evidence="10">
    <location>
        <begin position="25"/>
        <end position="262"/>
    </location>
</feature>
<keyword evidence="6 8" id="KW-0418">Kinase</keyword>
<comment type="subcellular location">
    <subcellularLocation>
        <location evidence="8">Plastid</location>
        <location evidence="8">Chloroplast</location>
    </subcellularLocation>
</comment>
<name>A0A345U7F4_9FLOR</name>
<evidence type="ECO:0000256" key="2">
    <source>
        <dbReference type="ARBA" id="ARBA00022571"/>
    </source>
</evidence>
<keyword evidence="4 8" id="KW-0808">Transferase</keyword>
<dbReference type="InterPro" id="IPR001057">
    <property type="entry name" value="Glu/AcGlu_kinase"/>
</dbReference>
<keyword evidence="5 8" id="KW-0547">Nucleotide-binding</keyword>
<evidence type="ECO:0000259" key="10">
    <source>
        <dbReference type="Pfam" id="PF00696"/>
    </source>
</evidence>
<dbReference type="EMBL" id="MH396010">
    <property type="protein sequence ID" value="AXI96390.1"/>
    <property type="molecule type" value="Genomic_DNA"/>
</dbReference>
<dbReference type="Gene3D" id="3.40.1160.10">
    <property type="entry name" value="Acetylglutamate kinase-like"/>
    <property type="match status" value="1"/>
</dbReference>
<keyword evidence="7 8" id="KW-0067">ATP-binding</keyword>
<dbReference type="InterPro" id="IPR041727">
    <property type="entry name" value="NAGK-C"/>
</dbReference>
<reference evidence="11" key="1">
    <citation type="submission" date="2018-05" db="EMBL/GenBank/DDBJ databases">
        <title>Organellar genomes of Gracilariaceae.</title>
        <authorList>
            <person name="Iha C."/>
            <person name="Oliveira M.C."/>
        </authorList>
    </citation>
    <scope>NUCLEOTIDE SEQUENCE</scope>
</reference>
<evidence type="ECO:0000256" key="6">
    <source>
        <dbReference type="ARBA" id="ARBA00022777"/>
    </source>
</evidence>
<evidence type="ECO:0000313" key="11">
    <source>
        <dbReference type="EMBL" id="AXI96390.1"/>
    </source>
</evidence>
<dbReference type="Pfam" id="PF00696">
    <property type="entry name" value="AA_kinase"/>
    <property type="match status" value="1"/>
</dbReference>
<feature type="transmembrane region" description="Helical" evidence="9">
    <location>
        <begin position="50"/>
        <end position="72"/>
    </location>
</feature>
<dbReference type="CDD" id="cd04250">
    <property type="entry name" value="AAK_NAGK-C"/>
    <property type="match status" value="1"/>
</dbReference>
<geneLocation type="chloroplast" evidence="11"/>
<feature type="site" description="Transition state stabilizer" evidence="8">
    <location>
        <position position="243"/>
    </location>
</feature>
<dbReference type="NCBIfam" id="TIGR00761">
    <property type="entry name" value="argB"/>
    <property type="match status" value="1"/>
</dbReference>